<feature type="chain" id="PRO_5008058315" evidence="1">
    <location>
        <begin position="21"/>
        <end position="135"/>
    </location>
</feature>
<reference evidence="2 3" key="1">
    <citation type="submission" date="2016-05" db="EMBL/GenBank/DDBJ databases">
        <title>Comparative analysis of secretome profiles of manganese(II)-oxidizing ascomycete fungi.</title>
        <authorList>
            <consortium name="DOE Joint Genome Institute"/>
            <person name="Zeiner C.A."/>
            <person name="Purvine S.O."/>
            <person name="Zink E.M."/>
            <person name="Wu S."/>
            <person name="Pasa-Tolic L."/>
            <person name="Chaput D.L."/>
            <person name="Haridas S."/>
            <person name="Grigoriev I.V."/>
            <person name="Santelli C.M."/>
            <person name="Hansel C.M."/>
        </authorList>
    </citation>
    <scope>NUCLEOTIDE SEQUENCE [LARGE SCALE GENOMIC DNA]</scope>
    <source>
        <strain evidence="2 3">AP3s5-JAC2a</strain>
    </source>
</reference>
<organism evidence="2 3">
    <name type="scientific">Paraphaeosphaeria sporulosa</name>
    <dbReference type="NCBI Taxonomy" id="1460663"/>
    <lineage>
        <taxon>Eukaryota</taxon>
        <taxon>Fungi</taxon>
        <taxon>Dikarya</taxon>
        <taxon>Ascomycota</taxon>
        <taxon>Pezizomycotina</taxon>
        <taxon>Dothideomycetes</taxon>
        <taxon>Pleosporomycetidae</taxon>
        <taxon>Pleosporales</taxon>
        <taxon>Massarineae</taxon>
        <taxon>Didymosphaeriaceae</taxon>
        <taxon>Paraphaeosphaeria</taxon>
    </lineage>
</organism>
<dbReference type="InParanoid" id="A0A177CJX2"/>
<keyword evidence="1" id="KW-0732">Signal</keyword>
<protein>
    <submittedName>
        <fullName evidence="2">Uncharacterized protein</fullName>
    </submittedName>
</protein>
<evidence type="ECO:0000313" key="2">
    <source>
        <dbReference type="EMBL" id="OAG07168.1"/>
    </source>
</evidence>
<sequence>MRSSALVALLALAWKYLAECALISTYNSINFFDKVDFISVSLPALSSQSASTASSQTHTLQTSEQYNSGFAQCDTEDATVAYGKVYLGVDAQKTYGENSTGCRSVHIPSKAVFHNGLLVADFAPLPEAGNGMWPA</sequence>
<evidence type="ECO:0000313" key="3">
    <source>
        <dbReference type="Proteomes" id="UP000077069"/>
    </source>
</evidence>
<dbReference type="Proteomes" id="UP000077069">
    <property type="component" value="Unassembled WGS sequence"/>
</dbReference>
<gene>
    <name evidence="2" type="ORF">CC84DRAFT_1175024</name>
</gene>
<name>A0A177CJX2_9PLEO</name>
<dbReference type="EMBL" id="KV441551">
    <property type="protein sequence ID" value="OAG07168.1"/>
    <property type="molecule type" value="Genomic_DNA"/>
</dbReference>
<accession>A0A177CJX2</accession>
<keyword evidence="3" id="KW-1185">Reference proteome</keyword>
<dbReference type="RefSeq" id="XP_018037533.1">
    <property type="nucleotide sequence ID" value="XM_018180125.1"/>
</dbReference>
<dbReference type="Pfam" id="PF26113">
    <property type="entry name" value="GH16_XgeA"/>
    <property type="match status" value="1"/>
</dbReference>
<dbReference type="AlphaFoldDB" id="A0A177CJX2"/>
<feature type="signal peptide" evidence="1">
    <location>
        <begin position="1"/>
        <end position="20"/>
    </location>
</feature>
<dbReference type="Gene3D" id="2.60.120.200">
    <property type="match status" value="1"/>
</dbReference>
<dbReference type="GeneID" id="28763611"/>
<proteinExistence type="predicted"/>
<evidence type="ECO:0000256" key="1">
    <source>
        <dbReference type="SAM" id="SignalP"/>
    </source>
</evidence>